<evidence type="ECO:0000313" key="1">
    <source>
        <dbReference type="EMBL" id="PXV71578.1"/>
    </source>
</evidence>
<dbReference type="Pfam" id="PF12710">
    <property type="entry name" value="HAD"/>
    <property type="match status" value="1"/>
</dbReference>
<gene>
    <name evidence="1" type="ORF">C8D93_101632</name>
</gene>
<protein>
    <submittedName>
        <fullName evidence="1">Haloacid dehalogenase-like hydrolase</fullName>
    </submittedName>
</protein>
<dbReference type="Gene3D" id="3.40.50.1000">
    <property type="entry name" value="HAD superfamily/HAD-like"/>
    <property type="match status" value="1"/>
</dbReference>
<evidence type="ECO:0000313" key="2">
    <source>
        <dbReference type="Proteomes" id="UP000248330"/>
    </source>
</evidence>
<dbReference type="OrthoDB" id="9785423at2"/>
<dbReference type="AlphaFoldDB" id="A0A318EH80"/>
<name>A0A318EH80_9GAMM</name>
<keyword evidence="1" id="KW-0378">Hydrolase</keyword>
<dbReference type="RefSeq" id="WP_110263683.1">
    <property type="nucleotide sequence ID" value="NZ_CAKZQT010000007.1"/>
</dbReference>
<accession>A0A318EH80</accession>
<reference evidence="1 2" key="1">
    <citation type="submission" date="2018-04" db="EMBL/GenBank/DDBJ databases">
        <title>Genomic Encyclopedia of Type Strains, Phase IV (KMG-IV): sequencing the most valuable type-strain genomes for metagenomic binning, comparative biology and taxonomic classification.</title>
        <authorList>
            <person name="Goeker M."/>
        </authorList>
    </citation>
    <scope>NUCLEOTIDE SEQUENCE [LARGE SCALE GENOMIC DNA]</scope>
    <source>
        <strain evidence="1 2">DSM 104150</strain>
    </source>
</reference>
<dbReference type="GO" id="GO:0016787">
    <property type="term" value="F:hydrolase activity"/>
    <property type="evidence" value="ECO:0007669"/>
    <property type="project" value="UniProtKB-KW"/>
</dbReference>
<organism evidence="1 2">
    <name type="scientific">Sinimarinibacterium flocculans</name>
    <dbReference type="NCBI Taxonomy" id="985250"/>
    <lineage>
        <taxon>Bacteria</taxon>
        <taxon>Pseudomonadati</taxon>
        <taxon>Pseudomonadota</taxon>
        <taxon>Gammaproteobacteria</taxon>
        <taxon>Nevskiales</taxon>
        <taxon>Nevskiaceae</taxon>
        <taxon>Sinimarinibacterium</taxon>
    </lineage>
</organism>
<dbReference type="InterPro" id="IPR023214">
    <property type="entry name" value="HAD_sf"/>
</dbReference>
<proteinExistence type="predicted"/>
<dbReference type="Proteomes" id="UP000248330">
    <property type="component" value="Unassembled WGS sequence"/>
</dbReference>
<dbReference type="SUPFAM" id="SSF56784">
    <property type="entry name" value="HAD-like"/>
    <property type="match status" value="1"/>
</dbReference>
<keyword evidence="2" id="KW-1185">Reference proteome</keyword>
<dbReference type="EMBL" id="QICN01000001">
    <property type="protein sequence ID" value="PXV71578.1"/>
    <property type="molecule type" value="Genomic_DNA"/>
</dbReference>
<comment type="caution">
    <text evidence="1">The sequence shown here is derived from an EMBL/GenBank/DDBJ whole genome shotgun (WGS) entry which is preliminary data.</text>
</comment>
<dbReference type="InterPro" id="IPR036412">
    <property type="entry name" value="HAD-like_sf"/>
</dbReference>
<sequence length="283" mass="32160">MHETIAVVFDFDDTLAPDTTSGFLRHCGLDDVGRFWKERVDPLITRDDWDPVPAYLHEMIAAARDGRLPPITRERLAQWGREAPLHPGVETLFPRLRSAAREANPSVKVEFYVISSGIGDVLRHTRIAHELTDLWASEFHYDEQGHASFPRRIISFTDKTRYLFHVQKGLVGAQHRGKPFEVNRKLPADRLRVPLSQMIFVGDGYTDIPCFSLLKQHGGMPIAVYDRQREEKWGSAFQFVRDGRVANLHSANYGEDSDLSTFLVMAVRSLATDIALTARTYQG</sequence>